<reference evidence="2 3" key="1">
    <citation type="submission" date="2018-10" db="EMBL/GenBank/DDBJ databases">
        <title>The complete genome of Acinetobacter wuhouensis strain WCHAW010062.</title>
        <authorList>
            <person name="Hu Y."/>
            <person name="Long H."/>
            <person name="Feng Y."/>
            <person name="Zong Z."/>
        </authorList>
    </citation>
    <scope>NUCLEOTIDE SEQUENCE [LARGE SCALE GENOMIC DNA]</scope>
    <source>
        <strain evidence="2 3">WCHAW010062</strain>
    </source>
</reference>
<dbReference type="RefSeq" id="WP_087553551.1">
    <property type="nucleotide sequence ID" value="NZ_CP033133.1"/>
</dbReference>
<name>A0A3G2T0U8_9GAMM</name>
<accession>A0A3G2T0U8</accession>
<proteinExistence type="predicted"/>
<sequence length="271" mass="32244">MGLYAFLDSCELDHMPNGSLNEWDSLKPNAFSLECKSFIPLMWWLLYQQDSIQHARYVDEFDIDDPQSDMAREECIEDYGDATYPYFVISQSQALHNLIRRKQGFLSIFGQDFSAYYDDFYQLIEIYYPNYILFRPNYLDLSEQSEQEFRDILSIYEALESMQIEAHQNYWDTVQTDLSHWESDLRYFLLGTRYSGEEIEQLQYIQNQYYIEPASKKNELPEWLSWLLAVIIAIPAIFVWFKTHSTFYTVMAFSVSAFLIGILLIRFSSHK</sequence>
<evidence type="ECO:0000313" key="2">
    <source>
        <dbReference type="EMBL" id="AYO53751.1"/>
    </source>
</evidence>
<dbReference type="Proteomes" id="UP000279962">
    <property type="component" value="Chromosome"/>
</dbReference>
<gene>
    <name evidence="2" type="ORF">CDG68_08970</name>
</gene>
<feature type="transmembrane region" description="Helical" evidence="1">
    <location>
        <begin position="247"/>
        <end position="265"/>
    </location>
</feature>
<dbReference type="AlphaFoldDB" id="A0A3G2T0U8"/>
<keyword evidence="1" id="KW-0812">Transmembrane</keyword>
<keyword evidence="1" id="KW-0472">Membrane</keyword>
<organism evidence="2 3">
    <name type="scientific">Acinetobacter wuhouensis</name>
    <dbReference type="NCBI Taxonomy" id="1879050"/>
    <lineage>
        <taxon>Bacteria</taxon>
        <taxon>Pseudomonadati</taxon>
        <taxon>Pseudomonadota</taxon>
        <taxon>Gammaproteobacteria</taxon>
        <taxon>Moraxellales</taxon>
        <taxon>Moraxellaceae</taxon>
        <taxon>Acinetobacter</taxon>
    </lineage>
</organism>
<keyword evidence="1" id="KW-1133">Transmembrane helix</keyword>
<evidence type="ECO:0000313" key="3">
    <source>
        <dbReference type="Proteomes" id="UP000279962"/>
    </source>
</evidence>
<feature type="transmembrane region" description="Helical" evidence="1">
    <location>
        <begin position="223"/>
        <end position="241"/>
    </location>
</feature>
<dbReference type="EMBL" id="CP033133">
    <property type="protein sequence ID" value="AYO53751.1"/>
    <property type="molecule type" value="Genomic_DNA"/>
</dbReference>
<protein>
    <submittedName>
        <fullName evidence="2">Uncharacterized protein</fullName>
    </submittedName>
</protein>
<evidence type="ECO:0000256" key="1">
    <source>
        <dbReference type="SAM" id="Phobius"/>
    </source>
</evidence>